<dbReference type="AlphaFoldDB" id="A0A7U3SNQ1"/>
<dbReference type="OrthoDB" id="5427526at2759"/>
<feature type="region of interest" description="Disordered" evidence="1">
    <location>
        <begin position="1"/>
        <end position="45"/>
    </location>
</feature>
<feature type="compositionally biased region" description="Polar residues" evidence="1">
    <location>
        <begin position="118"/>
        <end position="131"/>
    </location>
</feature>
<organism evidence="2 3">
    <name type="scientific">Epichloe festucae (strain Fl1)</name>
    <dbReference type="NCBI Taxonomy" id="877507"/>
    <lineage>
        <taxon>Eukaryota</taxon>
        <taxon>Fungi</taxon>
        <taxon>Dikarya</taxon>
        <taxon>Ascomycota</taxon>
        <taxon>Pezizomycotina</taxon>
        <taxon>Sordariomycetes</taxon>
        <taxon>Hypocreomycetidae</taxon>
        <taxon>Hypocreales</taxon>
        <taxon>Clavicipitaceae</taxon>
        <taxon>Epichloe</taxon>
    </lineage>
</organism>
<feature type="compositionally biased region" description="Acidic residues" evidence="1">
    <location>
        <begin position="78"/>
        <end position="89"/>
    </location>
</feature>
<sequence length="407" mass="44485">MSPSPVTPQHSRRSSIADSLQGHSYDRRQSKSSTHDPAAPLLNSLGHHDHIDLGVLNSGGPSLKQGMGNLADELADAFSDSEEEDEVESESGQRRISDSQGRATQNIATNDAAGNGTDIPSTTSCQTSDESNNLRLLSSHGRENRNIATEYDGSEYGSESDLDCAGFPATLVAKIDGIESLARRGTENYGGPGDDVFRRVTDGLRDLGSQSTVEGNASRSDFQSRVSFLYPKCYANENPRLITAHTALTTHLVHQTRQIHGLTFPLLSPLAPALDGETIEDLIPLLVSLSAQMPRPSTFAFSSLTVLHTITSDLIQTLSYLSDTLQMSRQTTATATRRLKSARELVSEIRRDEELREEGERWLNRGNWSQRLARRECASVCGEVIDGFEDVCNGWRQRLLAQAESQA</sequence>
<protein>
    <submittedName>
        <fullName evidence="2">Uncharacterized protein</fullName>
    </submittedName>
</protein>
<dbReference type="Proteomes" id="UP000594364">
    <property type="component" value="Chromosome 6"/>
</dbReference>
<proteinExistence type="predicted"/>
<feature type="compositionally biased region" description="Polar residues" evidence="1">
    <location>
        <begin position="1"/>
        <end position="22"/>
    </location>
</feature>
<feature type="compositionally biased region" description="Polar residues" evidence="1">
    <location>
        <begin position="98"/>
        <end position="109"/>
    </location>
</feature>
<evidence type="ECO:0000313" key="3">
    <source>
        <dbReference type="Proteomes" id="UP000594364"/>
    </source>
</evidence>
<name>A0A7U3SNQ1_EPIFF</name>
<dbReference type="EMBL" id="CP031390">
    <property type="protein sequence ID" value="QPH17135.1"/>
    <property type="molecule type" value="Genomic_DNA"/>
</dbReference>
<evidence type="ECO:0000313" key="2">
    <source>
        <dbReference type="EMBL" id="QPH17135.1"/>
    </source>
</evidence>
<feature type="region of interest" description="Disordered" evidence="1">
    <location>
        <begin position="78"/>
        <end position="131"/>
    </location>
</feature>
<keyword evidence="3" id="KW-1185">Reference proteome</keyword>
<evidence type="ECO:0000256" key="1">
    <source>
        <dbReference type="SAM" id="MobiDB-lite"/>
    </source>
</evidence>
<accession>A0A7U3SNQ1</accession>
<reference evidence="2 3" key="1">
    <citation type="journal article" date="2018" name="PLoS Genet.">
        <title>Repeat elements organise 3D genome structure and mediate transcription in the filamentous fungus Epichloe festucae.</title>
        <authorList>
            <person name="Winter D.J."/>
            <person name="Ganley A.R.D."/>
            <person name="Young C.A."/>
            <person name="Liachko I."/>
            <person name="Schardl C.L."/>
            <person name="Dupont P.Y."/>
            <person name="Berry D."/>
            <person name="Ram A."/>
            <person name="Scott B."/>
            <person name="Cox M.P."/>
        </authorList>
    </citation>
    <scope>NUCLEOTIDE SEQUENCE [LARGE SCALE GENOMIC DNA]</scope>
    <source>
        <strain evidence="2 3">Fl1</strain>
    </source>
</reference>
<gene>
    <name evidence="2" type="ORF">C2857_001924</name>
</gene>